<dbReference type="InterPro" id="IPR049874">
    <property type="entry name" value="ROK_cs"/>
</dbReference>
<dbReference type="RefSeq" id="WP_151598660.1">
    <property type="nucleotide sequence ID" value="NZ_WBMS02000048.1"/>
</dbReference>
<dbReference type="PANTHER" id="PTHR18964:SF169">
    <property type="entry name" value="N-ACETYLMANNOSAMINE KINASE"/>
    <property type="match status" value="1"/>
</dbReference>
<reference evidence="2" key="1">
    <citation type="submission" date="2019-12" db="EMBL/GenBank/DDBJ databases">
        <title>Actinomadura physcomitrii sp. nov., a novel actinomycete isolated from moss [Physcomitrium sphaericum (Ludw) Fuernr].</title>
        <authorList>
            <person name="Zhuang X."/>
        </authorList>
    </citation>
    <scope>NUCLEOTIDE SEQUENCE [LARGE SCALE GENOMIC DNA]</scope>
    <source>
        <strain evidence="2">LD22</strain>
    </source>
</reference>
<dbReference type="Pfam" id="PF00480">
    <property type="entry name" value="ROK"/>
    <property type="match status" value="1"/>
</dbReference>
<dbReference type="SUPFAM" id="SSF53067">
    <property type="entry name" value="Actin-like ATPase domain"/>
    <property type="match status" value="1"/>
</dbReference>
<name>A0A6I4MQJ0_9ACTN</name>
<organism evidence="2 3">
    <name type="scientific">Actinomadura physcomitrii</name>
    <dbReference type="NCBI Taxonomy" id="2650748"/>
    <lineage>
        <taxon>Bacteria</taxon>
        <taxon>Bacillati</taxon>
        <taxon>Actinomycetota</taxon>
        <taxon>Actinomycetes</taxon>
        <taxon>Streptosporangiales</taxon>
        <taxon>Thermomonosporaceae</taxon>
        <taxon>Actinomadura</taxon>
    </lineage>
</organism>
<dbReference type="InterPro" id="IPR000600">
    <property type="entry name" value="ROK"/>
</dbReference>
<comment type="similarity">
    <text evidence="1">Belongs to the ROK (NagC/XylR) family.</text>
</comment>
<protein>
    <submittedName>
        <fullName evidence="2">ROK family protein</fullName>
    </submittedName>
</protein>
<dbReference type="AlphaFoldDB" id="A0A6I4MQJ0"/>
<dbReference type="PROSITE" id="PS01125">
    <property type="entry name" value="ROK"/>
    <property type="match status" value="1"/>
</dbReference>
<evidence type="ECO:0000313" key="2">
    <source>
        <dbReference type="EMBL" id="MWA06264.1"/>
    </source>
</evidence>
<gene>
    <name evidence="2" type="ORF">F8568_039160</name>
</gene>
<sequence length="331" mass="33010">MAAAGPAAAAGSAAGAAAPVLAVDVGGTKLAAAVIEPGGRVAAYDRVATPNGEGLDAEGLWRTLQGLLDKVHADAGSPALAGVGAGCGGPMTWPAAEVSPLNIPAWRGFPLRERLRGRYPGVPVRVHNDAVCVAIGEHWRGAGRGRSNLLGMVVSTGVGGGLILGGRLVDGASGNAGHIGHVVVEPAGPPCECGGHGCLEAIARGPGLVAWARGEGWRPGGQDVTGVELASDARRGHPVAVAAMRRAGHAIGVAIASATHLCDLDVVAIGGGVSQAGALLFDPVEEAFRAHAWMAFARKTQIVPAALGQTSGLIGAAALIFAADRYWNVAD</sequence>
<proteinExistence type="inferred from homology"/>
<evidence type="ECO:0000313" key="3">
    <source>
        <dbReference type="Proteomes" id="UP000462055"/>
    </source>
</evidence>
<dbReference type="Gene3D" id="3.30.420.40">
    <property type="match status" value="2"/>
</dbReference>
<accession>A0A6I4MQJ0</accession>
<dbReference type="InterPro" id="IPR043129">
    <property type="entry name" value="ATPase_NBD"/>
</dbReference>
<evidence type="ECO:0000256" key="1">
    <source>
        <dbReference type="ARBA" id="ARBA00006479"/>
    </source>
</evidence>
<comment type="caution">
    <text evidence="2">The sequence shown here is derived from an EMBL/GenBank/DDBJ whole genome shotgun (WGS) entry which is preliminary data.</text>
</comment>
<dbReference type="Proteomes" id="UP000462055">
    <property type="component" value="Unassembled WGS sequence"/>
</dbReference>
<dbReference type="PANTHER" id="PTHR18964">
    <property type="entry name" value="ROK (REPRESSOR, ORF, KINASE) FAMILY"/>
    <property type="match status" value="1"/>
</dbReference>
<dbReference type="EMBL" id="WBMS02000048">
    <property type="protein sequence ID" value="MWA06264.1"/>
    <property type="molecule type" value="Genomic_DNA"/>
</dbReference>
<keyword evidence="3" id="KW-1185">Reference proteome</keyword>